<organism evidence="4 5">
    <name type="scientific">Chania multitudinisentens RB-25</name>
    <dbReference type="NCBI Taxonomy" id="1441930"/>
    <lineage>
        <taxon>Bacteria</taxon>
        <taxon>Pseudomonadati</taxon>
        <taxon>Pseudomonadota</taxon>
        <taxon>Gammaproteobacteria</taxon>
        <taxon>Enterobacterales</taxon>
        <taxon>Yersiniaceae</taxon>
        <taxon>Chania</taxon>
    </lineage>
</organism>
<dbReference type="HOGENOM" id="CLU_115298_1_0_6"/>
<evidence type="ECO:0000313" key="4">
    <source>
        <dbReference type="EMBL" id="AHG19491.1"/>
    </source>
</evidence>
<reference evidence="4 5" key="2">
    <citation type="submission" date="2015-03" db="EMBL/GenBank/DDBJ databases">
        <authorList>
            <person name="Chan K.-G."/>
        </authorList>
    </citation>
    <scope>NUCLEOTIDE SEQUENCE [LARGE SCALE GENOMIC DNA]</scope>
    <source>
        <strain evidence="4 5">RB-25</strain>
    </source>
</reference>
<dbReference type="EMBL" id="CP007044">
    <property type="protein sequence ID" value="AHG19491.1"/>
    <property type="molecule type" value="Genomic_DNA"/>
</dbReference>
<dbReference type="AlphaFoldDB" id="W0L6Z2"/>
<evidence type="ECO:0000256" key="2">
    <source>
        <dbReference type="SAM" id="Phobius"/>
    </source>
</evidence>
<sequence>MQKGVDRGWLSIEMAAVLLIVIIAVAAVAGMIAGNYARNDVSTEISNIQSIMANTRGLLKTQSGYNFTNAAKMTGTLVQFKGIPTTMTINGTAESGTATLWNTWGGAVTLTPEKVGTATTNNGFILTYNAVPQEACGVLAVRLSKSGLVSEVRINGTTNSTEVTATLAGTQCTADTGSTGTNVIIFKSNV</sequence>
<evidence type="ECO:0000259" key="3">
    <source>
        <dbReference type="Pfam" id="PF08805"/>
    </source>
</evidence>
<dbReference type="KEGG" id="sfo:Z042_07595"/>
<dbReference type="Gene3D" id="3.30.1690.10">
    <property type="entry name" value="TcpA-like pilin"/>
    <property type="match status" value="1"/>
</dbReference>
<comment type="subcellular location">
    <subcellularLocation>
        <location evidence="1">Membrane</location>
    </subcellularLocation>
</comment>
<proteinExistence type="predicted"/>
<feature type="domain" description="Type 4 secretion system PilS N-terminal" evidence="3">
    <location>
        <begin position="39"/>
        <end position="189"/>
    </location>
</feature>
<keyword evidence="5" id="KW-1185">Reference proteome</keyword>
<keyword evidence="2" id="KW-0812">Transmembrane</keyword>
<keyword evidence="2" id="KW-0472">Membrane</keyword>
<dbReference type="InterPro" id="IPR014911">
    <property type="entry name" value="PilS_N"/>
</dbReference>
<dbReference type="PATRIC" id="fig|1441930.4.peg.1513"/>
<feature type="transmembrane region" description="Helical" evidence="2">
    <location>
        <begin position="12"/>
        <end position="33"/>
    </location>
</feature>
<gene>
    <name evidence="4" type="ORF">Z042_07595</name>
</gene>
<dbReference type="InterPro" id="IPR045584">
    <property type="entry name" value="Pilin-like"/>
</dbReference>
<protein>
    <recommendedName>
        <fullName evidence="3">Type 4 secretion system PilS N-terminal domain-containing protein</fullName>
    </recommendedName>
</protein>
<dbReference type="Pfam" id="PF08805">
    <property type="entry name" value="PilS"/>
    <property type="match status" value="1"/>
</dbReference>
<accession>W0L6Z2</accession>
<reference evidence="4 5" key="1">
    <citation type="submission" date="2014-01" db="EMBL/GenBank/DDBJ databases">
        <title>Isolation of Serratia multitudinisentens RB-25 from Ex-Landfill site.</title>
        <authorList>
            <person name="Robson E.H.J."/>
        </authorList>
    </citation>
    <scope>NUCLEOTIDE SEQUENCE [LARGE SCALE GENOMIC DNA]</scope>
    <source>
        <strain evidence="4 5">RB-25</strain>
    </source>
</reference>
<dbReference type="Proteomes" id="UP000019030">
    <property type="component" value="Chromosome"/>
</dbReference>
<keyword evidence="2" id="KW-1133">Transmembrane helix</keyword>
<name>W0L6Z2_9GAMM</name>
<evidence type="ECO:0000313" key="5">
    <source>
        <dbReference type="Proteomes" id="UP000019030"/>
    </source>
</evidence>
<evidence type="ECO:0000256" key="1">
    <source>
        <dbReference type="ARBA" id="ARBA00004370"/>
    </source>
</evidence>
<dbReference type="eggNOG" id="ENOG503318B">
    <property type="taxonomic scope" value="Bacteria"/>
</dbReference>
<dbReference type="GO" id="GO:0016020">
    <property type="term" value="C:membrane"/>
    <property type="evidence" value="ECO:0007669"/>
    <property type="project" value="UniProtKB-SubCell"/>
</dbReference>
<dbReference type="SUPFAM" id="SSF54523">
    <property type="entry name" value="Pili subunits"/>
    <property type="match status" value="1"/>
</dbReference>
<dbReference type="STRING" id="1441930.Z042_07595"/>